<evidence type="ECO:0000313" key="3">
    <source>
        <dbReference type="Proteomes" id="UP000244174"/>
    </source>
</evidence>
<dbReference type="Proteomes" id="UP000244174">
    <property type="component" value="Unassembled WGS sequence"/>
</dbReference>
<dbReference type="OrthoDB" id="1160165at2"/>
<keyword evidence="3" id="KW-1185">Reference proteome</keyword>
<evidence type="ECO:0000256" key="1">
    <source>
        <dbReference type="SAM" id="SignalP"/>
    </source>
</evidence>
<comment type="caution">
    <text evidence="2">The sequence shown here is derived from an EMBL/GenBank/DDBJ whole genome shotgun (WGS) entry which is preliminary data.</text>
</comment>
<keyword evidence="1" id="KW-0732">Signal</keyword>
<dbReference type="AlphaFoldDB" id="A0A2T6ACG3"/>
<dbReference type="EMBL" id="QBKQ01000005">
    <property type="protein sequence ID" value="PTX41511.1"/>
    <property type="molecule type" value="Genomic_DNA"/>
</dbReference>
<feature type="signal peptide" evidence="1">
    <location>
        <begin position="1"/>
        <end position="18"/>
    </location>
</feature>
<protein>
    <recommendedName>
        <fullName evidence="4">GLPGLI family protein</fullName>
    </recommendedName>
</protein>
<gene>
    <name evidence="2" type="ORF">C8P64_3311</name>
</gene>
<feature type="chain" id="PRO_5015725676" description="GLPGLI family protein" evidence="1">
    <location>
        <begin position="19"/>
        <end position="237"/>
    </location>
</feature>
<reference evidence="2 3" key="1">
    <citation type="submission" date="2018-04" db="EMBL/GenBank/DDBJ databases">
        <title>Genomic Encyclopedia of Archaeal and Bacterial Type Strains, Phase II (KMG-II): from individual species to whole genera.</title>
        <authorList>
            <person name="Goeker M."/>
        </authorList>
    </citation>
    <scope>NUCLEOTIDE SEQUENCE [LARGE SCALE GENOMIC DNA]</scope>
    <source>
        <strain evidence="2 3">DSM 23082</strain>
    </source>
</reference>
<sequence length="237" mass="27382">MKAITLSAFFIFSVSVFSQTSYGTSTAPSQTQPVEMEYNNYNIVDEINRWAMNPFTITENYIGSPYLTEDFQKGKIISGGKEQSAFLRYDVLHKKMEIKISNESEITAIPINQFKTYILDDYKLSWKNLLMEEGLRKGYFFTYFDNGDIRLYGFPSILLKEAEAETSGYSGEKPAHYTIEMNYYLSTGDSVLQRIRLRNKDFEKSLGLDAEAEKFLNKHKIKEVSDAVEFLEFYSSI</sequence>
<evidence type="ECO:0008006" key="4">
    <source>
        <dbReference type="Google" id="ProtNLM"/>
    </source>
</evidence>
<accession>A0A2T6ACG3</accession>
<proteinExistence type="predicted"/>
<organism evidence="2 3">
    <name type="scientific">Christiangramia gaetbulicola</name>
    <dbReference type="NCBI Taxonomy" id="703340"/>
    <lineage>
        <taxon>Bacteria</taxon>
        <taxon>Pseudomonadati</taxon>
        <taxon>Bacteroidota</taxon>
        <taxon>Flavobacteriia</taxon>
        <taxon>Flavobacteriales</taxon>
        <taxon>Flavobacteriaceae</taxon>
        <taxon>Christiangramia</taxon>
    </lineage>
</organism>
<name>A0A2T6ACG3_9FLAO</name>
<evidence type="ECO:0000313" key="2">
    <source>
        <dbReference type="EMBL" id="PTX41511.1"/>
    </source>
</evidence>
<dbReference type="RefSeq" id="WP_108173174.1">
    <property type="nucleotide sequence ID" value="NZ_QBKQ01000005.1"/>
</dbReference>